<evidence type="ECO:0000256" key="1">
    <source>
        <dbReference type="ARBA" id="ARBA00004123"/>
    </source>
</evidence>
<evidence type="ECO:0000256" key="7">
    <source>
        <dbReference type="ARBA" id="ARBA00022694"/>
    </source>
</evidence>
<feature type="compositionally biased region" description="Basic and acidic residues" evidence="11">
    <location>
        <begin position="14"/>
        <end position="25"/>
    </location>
</feature>
<dbReference type="GO" id="GO:0030488">
    <property type="term" value="P:tRNA methylation"/>
    <property type="evidence" value="ECO:0007669"/>
    <property type="project" value="UniProtKB-ARBA"/>
</dbReference>
<name>A0AAV0UT60_HYABA</name>
<evidence type="ECO:0000256" key="3">
    <source>
        <dbReference type="ARBA" id="ARBA00022555"/>
    </source>
</evidence>
<evidence type="ECO:0000256" key="2">
    <source>
        <dbReference type="ARBA" id="ARBA00007494"/>
    </source>
</evidence>
<organism evidence="13 14">
    <name type="scientific">Hyaloperonospora brassicae</name>
    <name type="common">Brassica downy mildew</name>
    <name type="synonym">Peronospora brassicae</name>
    <dbReference type="NCBI Taxonomy" id="162125"/>
    <lineage>
        <taxon>Eukaryota</taxon>
        <taxon>Sar</taxon>
        <taxon>Stramenopiles</taxon>
        <taxon>Oomycota</taxon>
        <taxon>Peronosporomycetes</taxon>
        <taxon>Peronosporales</taxon>
        <taxon>Peronosporaceae</taxon>
        <taxon>Hyaloperonospora</taxon>
    </lineage>
</organism>
<dbReference type="GO" id="GO:0005634">
    <property type="term" value="C:nucleus"/>
    <property type="evidence" value="ECO:0007669"/>
    <property type="project" value="UniProtKB-SubCell"/>
</dbReference>
<dbReference type="FunFam" id="3.40.50.150:FF:000249">
    <property type="entry name" value="tRNA (Cytosine-5-)-methyltransferase, putative"/>
    <property type="match status" value="1"/>
</dbReference>
<comment type="caution">
    <text evidence="10">Lacks conserved residue(s) required for the propagation of feature annotation.</text>
</comment>
<keyword evidence="3" id="KW-0820">tRNA-binding</keyword>
<feature type="binding site" evidence="10">
    <location>
        <begin position="178"/>
        <end position="184"/>
    </location>
    <ligand>
        <name>S-adenosyl-L-methionine</name>
        <dbReference type="ChEBI" id="CHEBI:59789"/>
    </ligand>
</feature>
<dbReference type="InterPro" id="IPR001678">
    <property type="entry name" value="MeTrfase_RsmB-F_NOP2_dom"/>
</dbReference>
<comment type="caution">
    <text evidence="13">The sequence shown here is derived from an EMBL/GenBank/DDBJ whole genome shotgun (WGS) entry which is preliminary data.</text>
</comment>
<sequence length="749" mass="84172">MGKKRVHHGRRNGGRSDKKQRAEGQADEWRANRFADWVYDNEHFDAYYKAQHIVADAEWDAFKKALATPLPTTFRINPSCSFAERIRERVEQDFKFDGLVVDDEPVEPISLMPWYPDNRGFTWSVERRRVRKLPILKQFQAWLVELSYSGSITRQEAVSMIPPLVLGVEPHHKVLDMCAAPGSKTSQLLESLHAQDLSTGKTPSGVVVANDVDLKRAYTLVHQSKRINSPALLVTCHEAQHFPFLGPDGTESEGVFDRILCDVPCSGDGTLRKNPLIWKNWSAKDGIALHPLQLQIAKRGASLLKVGGNMCYSTCTFNPLENEAVVSELLRWSNGSLELVDVSDTLPLLKRRPGISTWKVLDSQLKEHSSCDPQVEENKNVKTKDKIRATMFPPTEKEASEFHLERCMRCLPQDENTGGFFVCLLKKVKPTPDEKEELATDETGRTASRTEESVVKSDDVDVSVDEATPSDATVGDVKVLDDARTAVVNSRRTRRDDRRNKKAEVYMAFGSDNWANVRDYYDLAASFPAAQLITRSEDAKSVTFVTESITMALLEEMKRKKLKVVFAGLKMFERNETVEGGKVYRVCQAGLAHILPFMNQRTAKVSTKDFQMMLDRLGDLLDFDEFEPTTREYFENAPIGSVVCMLDRPGPSNVESRVMNLVAWRGRNSVNVMATKADVAALLGTMKEMKLYSSAVLEAVLEAKKVRDAERAARNGEKQEANEAITTTDEMNVVPVVQDKDDQELCMPA</sequence>
<dbReference type="AlphaFoldDB" id="A0AAV0UT60"/>
<evidence type="ECO:0000313" key="13">
    <source>
        <dbReference type="EMBL" id="CAI5740131.1"/>
    </source>
</evidence>
<dbReference type="EMBL" id="CANTFL010001444">
    <property type="protein sequence ID" value="CAI5740131.1"/>
    <property type="molecule type" value="Genomic_DNA"/>
</dbReference>
<dbReference type="Gene3D" id="3.40.50.150">
    <property type="entry name" value="Vaccinia Virus protein VP39"/>
    <property type="match status" value="1"/>
</dbReference>
<feature type="compositionally biased region" description="Basic and acidic residues" evidence="11">
    <location>
        <begin position="442"/>
        <end position="459"/>
    </location>
</feature>
<keyword evidence="7" id="KW-0819">tRNA processing</keyword>
<accession>A0AAV0UT60</accession>
<evidence type="ECO:0000256" key="10">
    <source>
        <dbReference type="PROSITE-ProRule" id="PRU01023"/>
    </source>
</evidence>
<dbReference type="InterPro" id="IPR057286">
    <property type="entry name" value="PUA_NSUN2"/>
</dbReference>
<keyword evidence="6 10" id="KW-0949">S-adenosyl-L-methionine</keyword>
<keyword evidence="5 10" id="KW-0808">Transferase</keyword>
<feature type="domain" description="SAM-dependent MTase RsmB/NOP-type" evidence="12">
    <location>
        <begin position="62"/>
        <end position="428"/>
    </location>
</feature>
<protein>
    <recommendedName>
        <fullName evidence="12">SAM-dependent MTase RsmB/NOP-type domain-containing protein</fullName>
    </recommendedName>
</protein>
<evidence type="ECO:0000313" key="14">
    <source>
        <dbReference type="Proteomes" id="UP001162031"/>
    </source>
</evidence>
<gene>
    <name evidence="13" type="ORF">HBR001_LOCUS8057</name>
</gene>
<dbReference type="InterPro" id="IPR023270">
    <property type="entry name" value="RCMT_NCL1"/>
</dbReference>
<dbReference type="Pfam" id="PF01189">
    <property type="entry name" value="Methyltr_RsmB-F"/>
    <property type="match status" value="1"/>
</dbReference>
<feature type="compositionally biased region" description="Basic residues" evidence="11">
    <location>
        <begin position="1"/>
        <end position="13"/>
    </location>
</feature>
<reference evidence="13" key="1">
    <citation type="submission" date="2022-12" db="EMBL/GenBank/DDBJ databases">
        <authorList>
            <person name="Webb A."/>
        </authorList>
    </citation>
    <scope>NUCLEOTIDE SEQUENCE</scope>
    <source>
        <strain evidence="13">Hp1</strain>
    </source>
</reference>
<comment type="similarity">
    <text evidence="2 10">Belongs to the class I-like SAM-binding methyltransferase superfamily. RsmB/NOP family.</text>
</comment>
<evidence type="ECO:0000256" key="4">
    <source>
        <dbReference type="ARBA" id="ARBA00022603"/>
    </source>
</evidence>
<dbReference type="InterPro" id="IPR023267">
    <property type="entry name" value="RCMT"/>
</dbReference>
<dbReference type="SUPFAM" id="SSF53335">
    <property type="entry name" value="S-adenosyl-L-methionine-dependent methyltransferases"/>
    <property type="match status" value="1"/>
</dbReference>
<dbReference type="Pfam" id="PF25376">
    <property type="entry name" value="Pre-PUA_NSUN2"/>
    <property type="match status" value="1"/>
</dbReference>
<dbReference type="PANTHER" id="PTHR22808:SF1">
    <property type="entry name" value="RNA CYTOSINE-C(5)-METHYLTRANSFERASE NSUN2-RELATED"/>
    <property type="match status" value="1"/>
</dbReference>
<dbReference type="PRINTS" id="PR02008">
    <property type="entry name" value="RCMTFAMILY"/>
</dbReference>
<dbReference type="InterPro" id="IPR049560">
    <property type="entry name" value="MeTrfase_RsmB-F_NOP2_cat"/>
</dbReference>
<dbReference type="PROSITE" id="PS01153">
    <property type="entry name" value="NOL1_NOP2_SUN"/>
    <property type="match status" value="1"/>
</dbReference>
<dbReference type="PANTHER" id="PTHR22808">
    <property type="entry name" value="NCL1 YEAST -RELATED NOL1/NOP2/FMU SUN DOMAIN-CONTAINING"/>
    <property type="match status" value="1"/>
</dbReference>
<evidence type="ECO:0000256" key="8">
    <source>
        <dbReference type="ARBA" id="ARBA00022884"/>
    </source>
</evidence>
<evidence type="ECO:0000256" key="6">
    <source>
        <dbReference type="ARBA" id="ARBA00022691"/>
    </source>
</evidence>
<dbReference type="PRINTS" id="PR02011">
    <property type="entry name" value="RCMTNCL1"/>
</dbReference>
<dbReference type="InterPro" id="IPR018314">
    <property type="entry name" value="RsmB/NOL1/NOP2-like_CS"/>
</dbReference>
<keyword evidence="8 10" id="KW-0694">RNA-binding</keyword>
<dbReference type="InterPro" id="IPR057285">
    <property type="entry name" value="Pre-PUA_NSUN2"/>
</dbReference>
<keyword evidence="4 10" id="KW-0489">Methyltransferase</keyword>
<evidence type="ECO:0000256" key="9">
    <source>
        <dbReference type="ARBA" id="ARBA00023242"/>
    </source>
</evidence>
<comment type="subcellular location">
    <subcellularLocation>
        <location evidence="1">Nucleus</location>
    </subcellularLocation>
</comment>
<keyword evidence="14" id="KW-1185">Reference proteome</keyword>
<keyword evidence="9" id="KW-0539">Nucleus</keyword>
<dbReference type="Proteomes" id="UP001162031">
    <property type="component" value="Unassembled WGS sequence"/>
</dbReference>
<feature type="region of interest" description="Disordered" evidence="11">
    <location>
        <begin position="432"/>
        <end position="462"/>
    </location>
</feature>
<evidence type="ECO:0000256" key="11">
    <source>
        <dbReference type="SAM" id="MobiDB-lite"/>
    </source>
</evidence>
<dbReference type="GO" id="GO:0000049">
    <property type="term" value="F:tRNA binding"/>
    <property type="evidence" value="ECO:0007669"/>
    <property type="project" value="UniProtKB-KW"/>
</dbReference>
<feature type="region of interest" description="Disordered" evidence="11">
    <location>
        <begin position="1"/>
        <end position="25"/>
    </location>
</feature>
<dbReference type="InterPro" id="IPR029063">
    <property type="entry name" value="SAM-dependent_MTases_sf"/>
</dbReference>
<evidence type="ECO:0000259" key="12">
    <source>
        <dbReference type="PROSITE" id="PS51686"/>
    </source>
</evidence>
<feature type="binding site" evidence="10">
    <location>
        <position position="211"/>
    </location>
    <ligand>
        <name>S-adenosyl-L-methionine</name>
        <dbReference type="ChEBI" id="CHEBI:59789"/>
    </ligand>
</feature>
<feature type="binding site" evidence="10">
    <location>
        <position position="262"/>
    </location>
    <ligand>
        <name>S-adenosyl-L-methionine</name>
        <dbReference type="ChEBI" id="CHEBI:59789"/>
    </ligand>
</feature>
<evidence type="ECO:0000256" key="5">
    <source>
        <dbReference type="ARBA" id="ARBA00022679"/>
    </source>
</evidence>
<feature type="active site" description="Nucleophile" evidence="10">
    <location>
        <position position="315"/>
    </location>
</feature>
<proteinExistence type="inferred from homology"/>
<dbReference type="PROSITE" id="PS51686">
    <property type="entry name" value="SAM_MT_RSMB_NOP"/>
    <property type="match status" value="1"/>
</dbReference>
<dbReference type="GO" id="GO:0016428">
    <property type="term" value="F:tRNA (cytidine-5-)-methyltransferase activity"/>
    <property type="evidence" value="ECO:0007669"/>
    <property type="project" value="InterPro"/>
</dbReference>
<dbReference type="Pfam" id="PF25378">
    <property type="entry name" value="PUA_NSUN2"/>
    <property type="match status" value="1"/>
</dbReference>